<accession>G4Q5V4</accession>
<dbReference type="InParanoid" id="G4Q5V4"/>
<dbReference type="PANTHER" id="PTHR33498">
    <property type="entry name" value="TRANSPOSASE FOR INSERTION SEQUENCE ELEMENT IS1557"/>
    <property type="match status" value="1"/>
</dbReference>
<evidence type="ECO:0000259" key="3">
    <source>
        <dbReference type="Pfam" id="PF14690"/>
    </source>
</evidence>
<evidence type="ECO:0000313" key="4">
    <source>
        <dbReference type="EMBL" id="AEQ23400.1"/>
    </source>
</evidence>
<feature type="domain" description="Transposase IS204/IS1001/IS1096/IS1165 zinc-finger" evidence="3">
    <location>
        <begin position="44"/>
        <end position="89"/>
    </location>
</feature>
<dbReference type="InterPro" id="IPR002560">
    <property type="entry name" value="Transposase_DDE"/>
</dbReference>
<evidence type="ECO:0000313" key="5">
    <source>
        <dbReference type="Proteomes" id="UP000007093"/>
    </source>
</evidence>
<keyword evidence="5" id="KW-1185">Reference proteome</keyword>
<dbReference type="EMBL" id="CP003058">
    <property type="protein sequence ID" value="AEQ23400.1"/>
    <property type="molecule type" value="Genomic_DNA"/>
</dbReference>
<feature type="domain" description="Transposase IS204/IS1001/IS1096/IS1165 DDE" evidence="1">
    <location>
        <begin position="157"/>
        <end position="394"/>
    </location>
</feature>
<dbReference type="Pfam" id="PF01610">
    <property type="entry name" value="DDE_Tnp_ISL3"/>
    <property type="match status" value="1"/>
</dbReference>
<evidence type="ECO:0000259" key="2">
    <source>
        <dbReference type="Pfam" id="PF13542"/>
    </source>
</evidence>
<dbReference type="Proteomes" id="UP000007093">
    <property type="component" value="Chromosome"/>
</dbReference>
<dbReference type="eggNOG" id="COG3464">
    <property type="taxonomic scope" value="Bacteria"/>
</dbReference>
<reference evidence="4 5" key="1">
    <citation type="journal article" date="2011" name="J. Bacteriol.">
        <title>Complete genome sequence of Acidaminococcus intestini RYC-MR95, a Gram-negative bacterium from the phylum Firmicutes.</title>
        <authorList>
            <person name="D'Auria G."/>
            <person name="Galan J.C."/>
            <person name="Rodriguez-Alcayna M."/>
            <person name="Moya A."/>
            <person name="Baquero F."/>
            <person name="Latorre A."/>
        </authorList>
    </citation>
    <scope>NUCLEOTIDE SEQUENCE [LARGE SCALE GENOMIC DNA]</scope>
    <source>
        <strain evidence="4 5">RyC-MR95</strain>
    </source>
</reference>
<sequence length="411" mass="48809">MKGRWPMSTFDYIANSLNVKGNVIKKCIHSEQQIEFIMELNRAVVQCPNCHAKTDRIKDYRWQRIAIGSILHQQAFVRLHKRRYVCPCCGRTFFETVPFLQRYQRKSKDLQMQIMVSCFQKRSFTDIAADFHTSTTTVIRYFDRLHFPHPQHLPQVLAMDEFRGNAHGQKYQVSITDVEHNELIDILPRRDADWIIRYFLRYPKAERRRVRYVVMDMSALFRSVYKTMFPNATLIADRFHVQRLVLWAMERVRKDIQNTFPKTSPYLKHNKRILQKRGTTLSGEELVKLRCILSQSDELRRAYILKEAFYKVLRQKTELAAKRELNKWLAMVMGYNLDAFKGILRSFKDWEAAIIQAIIQPYSNGFTEGCNNLIKTVKRVAFGMRDFNRFRNRILYVNWQKRNSANALPSS</sequence>
<dbReference type="NCBIfam" id="NF033550">
    <property type="entry name" value="transpos_ISL3"/>
    <property type="match status" value="1"/>
</dbReference>
<dbReference type="Pfam" id="PF13542">
    <property type="entry name" value="HTH_Tnp_ISL3"/>
    <property type="match status" value="1"/>
</dbReference>
<dbReference type="InterPro" id="IPR047951">
    <property type="entry name" value="Transpos_ISL3"/>
</dbReference>
<dbReference type="InterPro" id="IPR032877">
    <property type="entry name" value="Transposase_HTH"/>
</dbReference>
<dbReference type="PATRIC" id="fig|568816.4.peg.2136"/>
<dbReference type="KEGG" id="ain:Acin_2204"/>
<organism evidence="4 5">
    <name type="scientific">Acidaminococcus intestini (strain RyC-MR95)</name>
    <dbReference type="NCBI Taxonomy" id="568816"/>
    <lineage>
        <taxon>Bacteria</taxon>
        <taxon>Bacillati</taxon>
        <taxon>Bacillota</taxon>
        <taxon>Negativicutes</taxon>
        <taxon>Acidaminococcales</taxon>
        <taxon>Acidaminococcaceae</taxon>
        <taxon>Acidaminococcus</taxon>
    </lineage>
</organism>
<protein>
    <submittedName>
        <fullName evidence="4">Transposase</fullName>
    </submittedName>
</protein>
<name>G4Q5V4_ACIIR</name>
<dbReference type="HOGENOM" id="CLU_041900_1_1_9"/>
<proteinExistence type="predicted"/>
<feature type="domain" description="Transposase IS204/IS1001/IS1096/IS1165 helix-turn-helix" evidence="2">
    <location>
        <begin position="95"/>
        <end position="146"/>
    </location>
</feature>
<dbReference type="AlphaFoldDB" id="G4Q5V4"/>
<dbReference type="PANTHER" id="PTHR33498:SF1">
    <property type="entry name" value="TRANSPOSASE FOR INSERTION SEQUENCE ELEMENT IS1557"/>
    <property type="match status" value="1"/>
</dbReference>
<dbReference type="InterPro" id="IPR029261">
    <property type="entry name" value="Transposase_Znf"/>
</dbReference>
<gene>
    <name evidence="4" type="ordered locus">Acin_2204</name>
</gene>
<evidence type="ECO:0000259" key="1">
    <source>
        <dbReference type="Pfam" id="PF01610"/>
    </source>
</evidence>
<dbReference type="Pfam" id="PF14690">
    <property type="entry name" value="Zn_ribbon_ISL3"/>
    <property type="match status" value="1"/>
</dbReference>